<dbReference type="CDD" id="cd04701">
    <property type="entry name" value="Asparaginase_2"/>
    <property type="match status" value="1"/>
</dbReference>
<dbReference type="EC" id="3.4.19.5" evidence="3"/>
<proteinExistence type="predicted"/>
<feature type="binding site" evidence="8">
    <location>
        <begin position="225"/>
        <end position="228"/>
    </location>
    <ligand>
        <name>substrate</name>
    </ligand>
</feature>
<protein>
    <recommendedName>
        <fullName evidence="3">beta-aspartyl-peptidase</fullName>
        <ecNumber evidence="3">3.4.19.5</ecNumber>
    </recommendedName>
</protein>
<dbReference type="Proteomes" id="UP000631114">
    <property type="component" value="Unassembled WGS sequence"/>
</dbReference>
<evidence type="ECO:0000313" key="11">
    <source>
        <dbReference type="Proteomes" id="UP000631114"/>
    </source>
</evidence>
<dbReference type="InterPro" id="IPR029055">
    <property type="entry name" value="Ntn_hydrolases_N"/>
</dbReference>
<dbReference type="InterPro" id="IPR000246">
    <property type="entry name" value="Peptidase_T2"/>
</dbReference>
<evidence type="ECO:0000313" key="10">
    <source>
        <dbReference type="EMBL" id="KAF9624633.1"/>
    </source>
</evidence>
<dbReference type="FunFam" id="3.60.20.30:FF:000001">
    <property type="entry name" value="Isoaspartyl peptidase/L-asparaginase"/>
    <property type="match status" value="1"/>
</dbReference>
<feature type="site" description="Cleavage; by autolysis" evidence="9">
    <location>
        <begin position="196"/>
        <end position="197"/>
    </location>
</feature>
<keyword evidence="4" id="KW-0645">Protease</keyword>
<evidence type="ECO:0000256" key="2">
    <source>
        <dbReference type="ARBA" id="ARBA00011601"/>
    </source>
</evidence>
<comment type="subunit">
    <text evidence="2">Heterotetramer of two alpha and two beta chains arranged as a dimer of alpha/beta heterodimers.</text>
</comment>
<reference evidence="10 11" key="1">
    <citation type="submission" date="2020-10" db="EMBL/GenBank/DDBJ databases">
        <title>The Coptis chinensis genome and diversification of protoberbering-type alkaloids.</title>
        <authorList>
            <person name="Wang B."/>
            <person name="Shu S."/>
            <person name="Song C."/>
            <person name="Liu Y."/>
        </authorList>
    </citation>
    <scope>NUCLEOTIDE SEQUENCE [LARGE SCALE GENOMIC DNA]</scope>
    <source>
        <strain evidence="10">HL-2020</strain>
        <tissue evidence="10">Leaf</tissue>
    </source>
</reference>
<feature type="binding site" evidence="8">
    <location>
        <begin position="247"/>
        <end position="250"/>
    </location>
    <ligand>
        <name>substrate</name>
    </ligand>
</feature>
<evidence type="ECO:0000256" key="6">
    <source>
        <dbReference type="ARBA" id="ARBA00022813"/>
    </source>
</evidence>
<keyword evidence="5" id="KW-0378">Hydrolase</keyword>
<comment type="caution">
    <text evidence="10">The sequence shown here is derived from an EMBL/GenBank/DDBJ whole genome shotgun (WGS) entry which is preliminary data.</text>
</comment>
<dbReference type="GO" id="GO:0006508">
    <property type="term" value="P:proteolysis"/>
    <property type="evidence" value="ECO:0007669"/>
    <property type="project" value="UniProtKB-KW"/>
</dbReference>
<dbReference type="PANTHER" id="PTHR10188">
    <property type="entry name" value="L-ASPARAGINASE"/>
    <property type="match status" value="1"/>
</dbReference>
<evidence type="ECO:0000256" key="5">
    <source>
        <dbReference type="ARBA" id="ARBA00022801"/>
    </source>
</evidence>
<evidence type="ECO:0000256" key="1">
    <source>
        <dbReference type="ARBA" id="ARBA00000306"/>
    </source>
</evidence>
<evidence type="ECO:0000256" key="9">
    <source>
        <dbReference type="PIRSR" id="PIRSR600246-3"/>
    </source>
</evidence>
<keyword evidence="6" id="KW-0068">Autocatalytic cleavage</keyword>
<evidence type="ECO:0000256" key="3">
    <source>
        <dbReference type="ARBA" id="ARBA00012879"/>
    </source>
</evidence>
<evidence type="ECO:0000256" key="4">
    <source>
        <dbReference type="ARBA" id="ARBA00022670"/>
    </source>
</evidence>
<dbReference type="PANTHER" id="PTHR10188:SF13">
    <property type="entry name" value="ISOASPARTYL PEPTIDASE_L-ASPARAGINASE 2-RELATED"/>
    <property type="match status" value="1"/>
</dbReference>
<dbReference type="GO" id="GO:0008798">
    <property type="term" value="F:beta-aspartyl-peptidase activity"/>
    <property type="evidence" value="ECO:0007669"/>
    <property type="project" value="UniProtKB-EC"/>
</dbReference>
<dbReference type="Gene3D" id="3.60.20.30">
    <property type="entry name" value="(Glycosyl)asparaginase"/>
    <property type="match status" value="1"/>
</dbReference>
<gene>
    <name evidence="10" type="ORF">IFM89_012129</name>
</gene>
<dbReference type="AlphaFoldDB" id="A0A835IWL8"/>
<evidence type="ECO:0000256" key="7">
    <source>
        <dbReference type="PIRSR" id="PIRSR600246-1"/>
    </source>
</evidence>
<keyword evidence="11" id="KW-1185">Reference proteome</keyword>
<dbReference type="EMBL" id="JADFTS010000001">
    <property type="protein sequence ID" value="KAF9624633.1"/>
    <property type="molecule type" value="Genomic_DNA"/>
</dbReference>
<feature type="active site" description="Nucleophile" evidence="7">
    <location>
        <position position="197"/>
    </location>
</feature>
<dbReference type="GO" id="GO:0004067">
    <property type="term" value="F:asparaginase activity"/>
    <property type="evidence" value="ECO:0007669"/>
    <property type="project" value="UniProtKB-ARBA"/>
</dbReference>
<accession>A0A835IWL8</accession>
<sequence>MGGWAIAVHGGAGVDPNLPTHRQEEAKQLLARCLNLGISALRSSLSAIDVVELVVRELETDPLFNSGRGSALTENGTVEMEASIMDGPKRRCGAVSGISTVKNPVSLARLVMEKSPHSYLAFSGAEEFARKQGVEMVDNEYFITKDNKGMLKLAKEANSIVFDYRIPILGTCSAGAGAIESALQMNGLPIIIYAPETVGCVVVDSQGRCAAATSTGGLMNKMMGRIGDSPLIGAGTYACDLCGVSCTGEGEAIIRGTLAREVAAVMEYKGLGLQDAVDFVVKERLDEGKAGIIAVSNKGEVACGFNTTGMFRGCASEDGYMEVGIWDQD</sequence>
<organism evidence="10 11">
    <name type="scientific">Coptis chinensis</name>
    <dbReference type="NCBI Taxonomy" id="261450"/>
    <lineage>
        <taxon>Eukaryota</taxon>
        <taxon>Viridiplantae</taxon>
        <taxon>Streptophyta</taxon>
        <taxon>Embryophyta</taxon>
        <taxon>Tracheophyta</taxon>
        <taxon>Spermatophyta</taxon>
        <taxon>Magnoliopsida</taxon>
        <taxon>Ranunculales</taxon>
        <taxon>Ranunculaceae</taxon>
        <taxon>Coptidoideae</taxon>
        <taxon>Coptis</taxon>
    </lineage>
</organism>
<dbReference type="OrthoDB" id="2262349at2759"/>
<evidence type="ECO:0000256" key="8">
    <source>
        <dbReference type="PIRSR" id="PIRSR600246-2"/>
    </source>
</evidence>
<comment type="catalytic activity">
    <reaction evidence="1">
        <text>Cleavage of a beta-linked Asp residue from the N-terminus of a polypeptide.</text>
        <dbReference type="EC" id="3.4.19.5"/>
    </reaction>
</comment>
<dbReference type="SUPFAM" id="SSF56235">
    <property type="entry name" value="N-terminal nucleophile aminohydrolases (Ntn hydrolases)"/>
    <property type="match status" value="1"/>
</dbReference>
<name>A0A835IWL8_9MAGN</name>
<dbReference type="Pfam" id="PF01112">
    <property type="entry name" value="Asparaginase_2"/>
    <property type="match status" value="1"/>
</dbReference>